<dbReference type="OrthoDB" id="5817051at2759"/>
<keyword evidence="3" id="KW-1185">Reference proteome</keyword>
<dbReference type="InParanoid" id="A0A2J7QCF1"/>
<proteinExistence type="predicted"/>
<dbReference type="EMBL" id="NEVH01016289">
    <property type="protein sequence ID" value="PNF26249.1"/>
    <property type="molecule type" value="Genomic_DNA"/>
</dbReference>
<gene>
    <name evidence="2" type="ORF">B7P43_G02656</name>
</gene>
<accession>A0A2J7QCF1</accession>
<name>A0A2J7QCF1_9NEOP</name>
<organism evidence="2 3">
    <name type="scientific">Cryptotermes secundus</name>
    <dbReference type="NCBI Taxonomy" id="105785"/>
    <lineage>
        <taxon>Eukaryota</taxon>
        <taxon>Metazoa</taxon>
        <taxon>Ecdysozoa</taxon>
        <taxon>Arthropoda</taxon>
        <taxon>Hexapoda</taxon>
        <taxon>Insecta</taxon>
        <taxon>Pterygota</taxon>
        <taxon>Neoptera</taxon>
        <taxon>Polyneoptera</taxon>
        <taxon>Dictyoptera</taxon>
        <taxon>Blattodea</taxon>
        <taxon>Blattoidea</taxon>
        <taxon>Termitoidae</taxon>
        <taxon>Kalotermitidae</taxon>
        <taxon>Cryptotermitinae</taxon>
        <taxon>Cryptotermes</taxon>
    </lineage>
</organism>
<comment type="caution">
    <text evidence="2">The sequence shown here is derived from an EMBL/GenBank/DDBJ whole genome shotgun (WGS) entry which is preliminary data.</text>
</comment>
<feature type="compositionally biased region" description="Basic and acidic residues" evidence="1">
    <location>
        <begin position="67"/>
        <end position="81"/>
    </location>
</feature>
<reference evidence="2 3" key="1">
    <citation type="submission" date="2017-12" db="EMBL/GenBank/DDBJ databases">
        <title>Hemimetabolous genomes reveal molecular basis of termite eusociality.</title>
        <authorList>
            <person name="Harrison M.C."/>
            <person name="Jongepier E."/>
            <person name="Robertson H.M."/>
            <person name="Arning N."/>
            <person name="Bitard-Feildel T."/>
            <person name="Chao H."/>
            <person name="Childers C.P."/>
            <person name="Dinh H."/>
            <person name="Doddapaneni H."/>
            <person name="Dugan S."/>
            <person name="Gowin J."/>
            <person name="Greiner C."/>
            <person name="Han Y."/>
            <person name="Hu H."/>
            <person name="Hughes D.S.T."/>
            <person name="Huylmans A.-K."/>
            <person name="Kemena C."/>
            <person name="Kremer L.P.M."/>
            <person name="Lee S.L."/>
            <person name="Lopez-Ezquerra A."/>
            <person name="Mallet L."/>
            <person name="Monroy-Kuhn J.M."/>
            <person name="Moser A."/>
            <person name="Murali S.C."/>
            <person name="Muzny D.M."/>
            <person name="Otani S."/>
            <person name="Piulachs M.-D."/>
            <person name="Poelchau M."/>
            <person name="Qu J."/>
            <person name="Schaub F."/>
            <person name="Wada-Katsumata A."/>
            <person name="Worley K.C."/>
            <person name="Xie Q."/>
            <person name="Ylla G."/>
            <person name="Poulsen M."/>
            <person name="Gibbs R.A."/>
            <person name="Schal C."/>
            <person name="Richards S."/>
            <person name="Belles X."/>
            <person name="Korb J."/>
            <person name="Bornberg-Bauer E."/>
        </authorList>
    </citation>
    <scope>NUCLEOTIDE SEQUENCE [LARGE SCALE GENOMIC DNA]</scope>
    <source>
        <tissue evidence="2">Whole body</tissue>
    </source>
</reference>
<evidence type="ECO:0000313" key="2">
    <source>
        <dbReference type="EMBL" id="PNF26249.1"/>
    </source>
</evidence>
<dbReference type="Proteomes" id="UP000235965">
    <property type="component" value="Unassembled WGS sequence"/>
</dbReference>
<evidence type="ECO:0000313" key="3">
    <source>
        <dbReference type="Proteomes" id="UP000235965"/>
    </source>
</evidence>
<evidence type="ECO:0000256" key="1">
    <source>
        <dbReference type="SAM" id="MobiDB-lite"/>
    </source>
</evidence>
<dbReference type="AlphaFoldDB" id="A0A2J7QCF1"/>
<feature type="region of interest" description="Disordered" evidence="1">
    <location>
        <begin position="115"/>
        <end position="143"/>
    </location>
</feature>
<feature type="region of interest" description="Disordered" evidence="1">
    <location>
        <begin position="61"/>
        <end position="81"/>
    </location>
</feature>
<protein>
    <submittedName>
        <fullName evidence="2">Uncharacterized protein</fullName>
    </submittedName>
</protein>
<sequence>MYRIRLYIVPEQDEDDAQEDFDAGFVDKDLLSSNSGYWWDTVKGDGRVTVTHRANKAKVRVSFGESQQEKHHETGRCREQRNNRANKKNKCIYTYAGYELDDRAVGVFSSPRRPDRLSGALPSSYPMGTGVKRPGREGDHSSTTAKVKKNVFLYIHSPIRLHGTVCSQAQGQLCIDSKGFR</sequence>